<dbReference type="AlphaFoldDB" id="A0A916XYV9"/>
<feature type="transmembrane region" description="Helical" evidence="1">
    <location>
        <begin position="6"/>
        <end position="27"/>
    </location>
</feature>
<proteinExistence type="predicted"/>
<keyword evidence="1" id="KW-0812">Transmembrane</keyword>
<reference evidence="2" key="2">
    <citation type="submission" date="2020-09" db="EMBL/GenBank/DDBJ databases">
        <authorList>
            <person name="Sun Q."/>
            <person name="Zhou Y."/>
        </authorList>
    </citation>
    <scope>NUCLEOTIDE SEQUENCE</scope>
    <source>
        <strain evidence="2">CGMCC 1.12506</strain>
    </source>
</reference>
<gene>
    <name evidence="2" type="ORF">GCM10011343_10200</name>
</gene>
<keyword evidence="3" id="KW-1185">Reference proteome</keyword>
<reference evidence="2" key="1">
    <citation type="journal article" date="2014" name="Int. J. Syst. Evol. Microbiol.">
        <title>Complete genome sequence of Corynebacterium casei LMG S-19264T (=DSM 44701T), isolated from a smear-ripened cheese.</title>
        <authorList>
            <consortium name="US DOE Joint Genome Institute (JGI-PGF)"/>
            <person name="Walter F."/>
            <person name="Albersmeier A."/>
            <person name="Kalinowski J."/>
            <person name="Ruckert C."/>
        </authorList>
    </citation>
    <scope>NUCLEOTIDE SEQUENCE</scope>
    <source>
        <strain evidence="2">CGMCC 1.12506</strain>
    </source>
</reference>
<comment type="caution">
    <text evidence="2">The sequence shown here is derived from an EMBL/GenBank/DDBJ whole genome shotgun (WGS) entry which is preliminary data.</text>
</comment>
<evidence type="ECO:0000313" key="2">
    <source>
        <dbReference type="EMBL" id="GGD21779.1"/>
    </source>
</evidence>
<name>A0A916XYV9_9FLAO</name>
<dbReference type="Proteomes" id="UP000625735">
    <property type="component" value="Unassembled WGS sequence"/>
</dbReference>
<organism evidence="2 3">
    <name type="scientific">Flavobacterium orientale</name>
    <dbReference type="NCBI Taxonomy" id="1756020"/>
    <lineage>
        <taxon>Bacteria</taxon>
        <taxon>Pseudomonadati</taxon>
        <taxon>Bacteroidota</taxon>
        <taxon>Flavobacteriia</taxon>
        <taxon>Flavobacteriales</taxon>
        <taxon>Flavobacteriaceae</taxon>
        <taxon>Flavobacterium</taxon>
    </lineage>
</organism>
<protein>
    <submittedName>
        <fullName evidence="2">Uncharacterized protein</fullName>
    </submittedName>
</protein>
<dbReference type="EMBL" id="BMFG01000003">
    <property type="protein sequence ID" value="GGD21779.1"/>
    <property type="molecule type" value="Genomic_DNA"/>
</dbReference>
<sequence length="64" mass="6817">MNLKRIFGAILTVLGIGGLIYTAYLAVNLGESNQTIKTLLVYGILGLVFFIAGIGLVKTTKDES</sequence>
<dbReference type="RefSeq" id="WP_188361457.1">
    <property type="nucleotide sequence ID" value="NZ_BMFG01000003.1"/>
</dbReference>
<evidence type="ECO:0000313" key="3">
    <source>
        <dbReference type="Proteomes" id="UP000625735"/>
    </source>
</evidence>
<keyword evidence="1" id="KW-0472">Membrane</keyword>
<evidence type="ECO:0000256" key="1">
    <source>
        <dbReference type="SAM" id="Phobius"/>
    </source>
</evidence>
<feature type="transmembrane region" description="Helical" evidence="1">
    <location>
        <begin position="39"/>
        <end position="57"/>
    </location>
</feature>
<keyword evidence="1" id="KW-1133">Transmembrane helix</keyword>
<accession>A0A916XYV9</accession>